<dbReference type="OrthoDB" id="9909019at2759"/>
<dbReference type="Proteomes" id="UP000187209">
    <property type="component" value="Unassembled WGS sequence"/>
</dbReference>
<dbReference type="Pfam" id="PF01529">
    <property type="entry name" value="DHHC"/>
    <property type="match status" value="1"/>
</dbReference>
<feature type="transmembrane region" description="Helical" evidence="10">
    <location>
        <begin position="7"/>
        <end position="29"/>
    </location>
</feature>
<name>A0A1R2AZQ0_9CILI</name>
<protein>
    <recommendedName>
        <fullName evidence="10">Palmitoyltransferase</fullName>
        <ecNumber evidence="10">2.3.1.225</ecNumber>
    </recommendedName>
</protein>
<dbReference type="PANTHER" id="PTHR22883">
    <property type="entry name" value="ZINC FINGER DHHC DOMAIN CONTAINING PROTEIN"/>
    <property type="match status" value="1"/>
</dbReference>
<keyword evidence="8" id="KW-0449">Lipoprotein</keyword>
<keyword evidence="3 10" id="KW-0808">Transferase</keyword>
<comment type="domain">
    <text evidence="10">The DHHC domain is required for palmitoyltransferase activity.</text>
</comment>
<keyword evidence="6 10" id="KW-0472">Membrane</keyword>
<comment type="catalytic activity">
    <reaction evidence="10">
        <text>L-cysteinyl-[protein] + hexadecanoyl-CoA = S-hexadecanoyl-L-cysteinyl-[protein] + CoA</text>
        <dbReference type="Rhea" id="RHEA:36683"/>
        <dbReference type="Rhea" id="RHEA-COMP:10131"/>
        <dbReference type="Rhea" id="RHEA-COMP:11032"/>
        <dbReference type="ChEBI" id="CHEBI:29950"/>
        <dbReference type="ChEBI" id="CHEBI:57287"/>
        <dbReference type="ChEBI" id="CHEBI:57379"/>
        <dbReference type="ChEBI" id="CHEBI:74151"/>
        <dbReference type="EC" id="2.3.1.225"/>
    </reaction>
</comment>
<dbReference type="GO" id="GO:0005794">
    <property type="term" value="C:Golgi apparatus"/>
    <property type="evidence" value="ECO:0007669"/>
    <property type="project" value="TreeGrafter"/>
</dbReference>
<dbReference type="EMBL" id="MPUH01001137">
    <property type="protein sequence ID" value="OMJ69982.1"/>
    <property type="molecule type" value="Genomic_DNA"/>
</dbReference>
<sequence>MHKDAAAATFFARVFYGIMHAFILLIVFTYDNDLKAECDNFALPCFVFLGLKTLAIFLFFTIANHQSIVSNSAELYEVSWNRPSQIFCEICQITLGFRVKHCKKCEKCISMYDHHCFWVGCCIGELNQARFVTYLLIESSCIWWVFISSFSGLVEGTEGYGAFVVAIALTVVFGVLVTSLGLFHFYLVSTCSTTWEFMSRHRIEYFKPYPKNVNPFNEGFFTNWKNAITRRHVTIWDLPQPLYIYPFDWCDNEYWTCC</sequence>
<comment type="caution">
    <text evidence="12">The sequence shown here is derived from an EMBL/GenBank/DDBJ whole genome shotgun (WGS) entry which is preliminary data.</text>
</comment>
<comment type="subcellular location">
    <subcellularLocation>
        <location evidence="1">Endomembrane system</location>
        <topology evidence="1">Multi-pass membrane protein</topology>
    </subcellularLocation>
</comment>
<feature type="domain" description="Palmitoyltransferase DHHC" evidence="11">
    <location>
        <begin position="86"/>
        <end position="199"/>
    </location>
</feature>
<dbReference type="PROSITE" id="PS50216">
    <property type="entry name" value="DHHC"/>
    <property type="match status" value="1"/>
</dbReference>
<feature type="transmembrane region" description="Helical" evidence="10">
    <location>
        <begin position="131"/>
        <end position="154"/>
    </location>
</feature>
<gene>
    <name evidence="12" type="ORF">SteCoe_32155</name>
</gene>
<organism evidence="12 13">
    <name type="scientific">Stentor coeruleus</name>
    <dbReference type="NCBI Taxonomy" id="5963"/>
    <lineage>
        <taxon>Eukaryota</taxon>
        <taxon>Sar</taxon>
        <taxon>Alveolata</taxon>
        <taxon>Ciliophora</taxon>
        <taxon>Postciliodesmatophora</taxon>
        <taxon>Heterotrichea</taxon>
        <taxon>Heterotrichida</taxon>
        <taxon>Stentoridae</taxon>
        <taxon>Stentor</taxon>
    </lineage>
</organism>
<evidence type="ECO:0000256" key="2">
    <source>
        <dbReference type="ARBA" id="ARBA00008574"/>
    </source>
</evidence>
<dbReference type="InterPro" id="IPR001594">
    <property type="entry name" value="Palmitoyltrfase_DHHC"/>
</dbReference>
<evidence type="ECO:0000256" key="7">
    <source>
        <dbReference type="ARBA" id="ARBA00023139"/>
    </source>
</evidence>
<dbReference type="PANTHER" id="PTHR22883:SF301">
    <property type="entry name" value="PALMITOYLTRANSFERASE ZDHHC12"/>
    <property type="match status" value="1"/>
</dbReference>
<keyword evidence="13" id="KW-1185">Reference proteome</keyword>
<evidence type="ECO:0000256" key="10">
    <source>
        <dbReference type="RuleBase" id="RU079119"/>
    </source>
</evidence>
<keyword evidence="7" id="KW-0564">Palmitate</keyword>
<proteinExistence type="inferred from homology"/>
<evidence type="ECO:0000313" key="12">
    <source>
        <dbReference type="EMBL" id="OMJ69982.1"/>
    </source>
</evidence>
<comment type="similarity">
    <text evidence="2 10">Belongs to the DHHC palmitoyltransferase family.</text>
</comment>
<evidence type="ECO:0000256" key="6">
    <source>
        <dbReference type="ARBA" id="ARBA00023136"/>
    </source>
</evidence>
<dbReference type="EC" id="2.3.1.225" evidence="10"/>
<evidence type="ECO:0000256" key="4">
    <source>
        <dbReference type="ARBA" id="ARBA00022692"/>
    </source>
</evidence>
<keyword evidence="5 10" id="KW-1133">Transmembrane helix</keyword>
<dbReference type="AlphaFoldDB" id="A0A1R2AZQ0"/>
<evidence type="ECO:0000256" key="5">
    <source>
        <dbReference type="ARBA" id="ARBA00022989"/>
    </source>
</evidence>
<dbReference type="InterPro" id="IPR039859">
    <property type="entry name" value="PFA4/ZDH16/20/ERF2-like"/>
</dbReference>
<reference evidence="12 13" key="1">
    <citation type="submission" date="2016-11" db="EMBL/GenBank/DDBJ databases">
        <title>The macronuclear genome of Stentor coeruleus: a giant cell with tiny introns.</title>
        <authorList>
            <person name="Slabodnick M."/>
            <person name="Ruby J.G."/>
            <person name="Reiff S.B."/>
            <person name="Swart E.C."/>
            <person name="Gosai S."/>
            <person name="Prabakaran S."/>
            <person name="Witkowska E."/>
            <person name="Larue G.E."/>
            <person name="Fisher S."/>
            <person name="Freeman R.M."/>
            <person name="Gunawardena J."/>
            <person name="Chu W."/>
            <person name="Stover N.A."/>
            <person name="Gregory B.D."/>
            <person name="Nowacki M."/>
            <person name="Derisi J."/>
            <person name="Roy S.W."/>
            <person name="Marshall W.F."/>
            <person name="Sood P."/>
        </authorList>
    </citation>
    <scope>NUCLEOTIDE SEQUENCE [LARGE SCALE GENOMIC DNA]</scope>
    <source>
        <strain evidence="12">WM001</strain>
    </source>
</reference>
<feature type="transmembrane region" description="Helical" evidence="10">
    <location>
        <begin position="41"/>
        <end position="62"/>
    </location>
</feature>
<evidence type="ECO:0000256" key="3">
    <source>
        <dbReference type="ARBA" id="ARBA00022679"/>
    </source>
</evidence>
<keyword evidence="4 10" id="KW-0812">Transmembrane</keyword>
<evidence type="ECO:0000256" key="1">
    <source>
        <dbReference type="ARBA" id="ARBA00004127"/>
    </source>
</evidence>
<evidence type="ECO:0000259" key="11">
    <source>
        <dbReference type="Pfam" id="PF01529"/>
    </source>
</evidence>
<dbReference type="GO" id="GO:0005783">
    <property type="term" value="C:endoplasmic reticulum"/>
    <property type="evidence" value="ECO:0007669"/>
    <property type="project" value="TreeGrafter"/>
</dbReference>
<evidence type="ECO:0000256" key="9">
    <source>
        <dbReference type="ARBA" id="ARBA00023315"/>
    </source>
</evidence>
<dbReference type="GO" id="GO:0019706">
    <property type="term" value="F:protein-cysteine S-palmitoyltransferase activity"/>
    <property type="evidence" value="ECO:0007669"/>
    <property type="project" value="UniProtKB-EC"/>
</dbReference>
<feature type="transmembrane region" description="Helical" evidence="10">
    <location>
        <begin position="160"/>
        <end position="188"/>
    </location>
</feature>
<evidence type="ECO:0000313" key="13">
    <source>
        <dbReference type="Proteomes" id="UP000187209"/>
    </source>
</evidence>
<evidence type="ECO:0000256" key="8">
    <source>
        <dbReference type="ARBA" id="ARBA00023288"/>
    </source>
</evidence>
<dbReference type="GO" id="GO:0006612">
    <property type="term" value="P:protein targeting to membrane"/>
    <property type="evidence" value="ECO:0007669"/>
    <property type="project" value="TreeGrafter"/>
</dbReference>
<keyword evidence="9 10" id="KW-0012">Acyltransferase</keyword>
<accession>A0A1R2AZQ0</accession>